<dbReference type="SMART" id="SM00184">
    <property type="entry name" value="RING"/>
    <property type="match status" value="1"/>
</dbReference>
<protein>
    <recommendedName>
        <fullName evidence="2">RING-type domain-containing protein</fullName>
    </recommendedName>
</protein>
<dbReference type="InterPro" id="IPR013083">
    <property type="entry name" value="Znf_RING/FYVE/PHD"/>
</dbReference>
<feature type="compositionally biased region" description="Basic residues" evidence="1">
    <location>
        <begin position="1"/>
        <end position="35"/>
    </location>
</feature>
<organism evidence="3">
    <name type="scientific">viral metagenome</name>
    <dbReference type="NCBI Taxonomy" id="1070528"/>
    <lineage>
        <taxon>unclassified sequences</taxon>
        <taxon>metagenomes</taxon>
        <taxon>organismal metagenomes</taxon>
    </lineage>
</organism>
<evidence type="ECO:0000313" key="3">
    <source>
        <dbReference type="EMBL" id="QHT93460.1"/>
    </source>
</evidence>
<feature type="domain" description="RING-type" evidence="2">
    <location>
        <begin position="72"/>
        <end position="128"/>
    </location>
</feature>
<dbReference type="CDD" id="cd16448">
    <property type="entry name" value="RING-H2"/>
    <property type="match status" value="1"/>
</dbReference>
<name>A0A6C0ILE9_9ZZZZ</name>
<dbReference type="InterPro" id="IPR001841">
    <property type="entry name" value="Znf_RING"/>
</dbReference>
<evidence type="ECO:0000256" key="1">
    <source>
        <dbReference type="SAM" id="MobiDB-lite"/>
    </source>
</evidence>
<feature type="region of interest" description="Disordered" evidence="1">
    <location>
        <begin position="1"/>
        <end position="54"/>
    </location>
</feature>
<dbReference type="Pfam" id="PF13639">
    <property type="entry name" value="zf-RING_2"/>
    <property type="match status" value="1"/>
</dbReference>
<proteinExistence type="predicted"/>
<dbReference type="SUPFAM" id="SSF57850">
    <property type="entry name" value="RING/U-box"/>
    <property type="match status" value="1"/>
</dbReference>
<dbReference type="AlphaFoldDB" id="A0A6C0ILE9"/>
<reference evidence="3" key="1">
    <citation type="journal article" date="2020" name="Nature">
        <title>Giant virus diversity and host interactions through global metagenomics.</title>
        <authorList>
            <person name="Schulz F."/>
            <person name="Roux S."/>
            <person name="Paez-Espino D."/>
            <person name="Jungbluth S."/>
            <person name="Walsh D.A."/>
            <person name="Denef V.J."/>
            <person name="McMahon K.D."/>
            <person name="Konstantinidis K.T."/>
            <person name="Eloe-Fadrosh E.A."/>
            <person name="Kyrpides N.C."/>
            <person name="Woyke T."/>
        </authorList>
    </citation>
    <scope>NUCLEOTIDE SEQUENCE</scope>
    <source>
        <strain evidence="3">GVMAG-M-3300024252-29</strain>
    </source>
</reference>
<sequence length="175" mass="19991">MKNKTFKKSSKNKKIKLNRQKRTRKTKKRTRRMKGKGPAFSRSRSTPSGPPTADFSVGPHWVKKANVQDDICSLCLESLRNNGRKYVVYELPCGHQFHAYCLHELCDNIENTGVNINGSVSIPCPICRALFNPDHHCHNVLGFTKSDTMFVPEPMMRTLESRDYVFDENDETSGN</sequence>
<dbReference type="EMBL" id="MN740207">
    <property type="protein sequence ID" value="QHT93460.1"/>
    <property type="molecule type" value="Genomic_DNA"/>
</dbReference>
<evidence type="ECO:0000259" key="2">
    <source>
        <dbReference type="PROSITE" id="PS50089"/>
    </source>
</evidence>
<dbReference type="Gene3D" id="3.30.40.10">
    <property type="entry name" value="Zinc/RING finger domain, C3HC4 (zinc finger)"/>
    <property type="match status" value="1"/>
</dbReference>
<accession>A0A6C0ILE9</accession>
<dbReference type="PROSITE" id="PS50089">
    <property type="entry name" value="ZF_RING_2"/>
    <property type="match status" value="1"/>
</dbReference>